<feature type="domain" description="C2H2-type" evidence="6">
    <location>
        <begin position="251"/>
        <end position="280"/>
    </location>
</feature>
<feature type="compositionally biased region" description="Basic residues" evidence="5">
    <location>
        <begin position="83"/>
        <end position="99"/>
    </location>
</feature>
<dbReference type="GeneID" id="20348449"/>
<dbReference type="Gene3D" id="3.30.160.60">
    <property type="entry name" value="Classic Zinc Finger"/>
    <property type="match status" value="4"/>
</dbReference>
<sequence>MQLPTPPGWGQWQQNEVESGYVHIGSPMMGTQTPLQQPTLSSQYPVTLAPSPSLQQPISYAPYTHGLPSVAPLQMPTVGSQHNHQHQHQHHHSQHHHQQHQIQFPDHSIQRPRRKLVNTRSLRDTTAEAMEAGHRGRTTPERATRRVPKTIVANAPVVGASHVGNHVEFNTSVDKLMKIIQSMPETGTLVESIESVVKPEPAVSPIDEQKPASEKLTVRRFVCHFRGCLKKFAQKAQLDTHVRSHTGERPYVCEFPNCGKRFSQSGNLHTHERKHTGERPYVCDICGRRFAQGGNRQAHKKVHQKTKDFICRLEGCGKEFTQRGNLKSHQNKSHQQFMDQTMARLEKISLENMSPEDRELVIYLAPLYKNSNKGIKGRGVRPPGYRLSRSDRSSSMSSSAHSYSPTKSEASLTSSPCTAGPPPQHHYGGHAQQHHHQQQQQQHQQRHPDHQDMSSYHPSNPVPTHHHQRPQQGLAYPPVSFGSAPSGNIRYPYNGIVHRYEMPEHSHPYSGIPVTTSSSTSSPVATVYSDDSGAVYQSDDNGARELAFGERMC</sequence>
<keyword evidence="2 4" id="KW-0863">Zinc-finger</keyword>
<dbReference type="PROSITE" id="PS50157">
    <property type="entry name" value="ZINC_FINGER_C2H2_2"/>
    <property type="match status" value="4"/>
</dbReference>
<evidence type="ECO:0000313" key="7">
    <source>
        <dbReference type="EMBL" id="EJT74145.1"/>
    </source>
</evidence>
<dbReference type="PANTHER" id="PTHR23235">
    <property type="entry name" value="KRUEPPEL-LIKE TRANSCRIPTION FACTOR"/>
    <property type="match status" value="1"/>
</dbReference>
<dbReference type="STRING" id="644352.J3P3A3"/>
<dbReference type="PANTHER" id="PTHR23235:SF120">
    <property type="entry name" value="KRUPPEL-LIKE FACTOR 15"/>
    <property type="match status" value="1"/>
</dbReference>
<reference evidence="8" key="4">
    <citation type="journal article" date="2015" name="G3 (Bethesda)">
        <title>Genome sequences of three phytopathogenic species of the Magnaporthaceae family of fungi.</title>
        <authorList>
            <person name="Okagaki L.H."/>
            <person name="Nunes C.C."/>
            <person name="Sailsbery J."/>
            <person name="Clay B."/>
            <person name="Brown D."/>
            <person name="John T."/>
            <person name="Oh Y."/>
            <person name="Young N."/>
            <person name="Fitzgerald M."/>
            <person name="Haas B.J."/>
            <person name="Zeng Q."/>
            <person name="Young S."/>
            <person name="Adiconis X."/>
            <person name="Fan L."/>
            <person name="Levin J.Z."/>
            <person name="Mitchell T.K."/>
            <person name="Okubara P.A."/>
            <person name="Farman M.L."/>
            <person name="Kohn L.M."/>
            <person name="Birren B."/>
            <person name="Ma L.-J."/>
            <person name="Dean R.A."/>
        </authorList>
    </citation>
    <scope>NUCLEOTIDE SEQUENCE</scope>
    <source>
        <strain evidence="8">R3-111a-1</strain>
    </source>
</reference>
<dbReference type="eggNOG" id="KOG1721">
    <property type="taxonomic scope" value="Eukaryota"/>
</dbReference>
<dbReference type="FunFam" id="3.30.160.60:FF:002343">
    <property type="entry name" value="Zinc finger protein 33A"/>
    <property type="match status" value="1"/>
</dbReference>
<dbReference type="InterPro" id="IPR036236">
    <property type="entry name" value="Znf_C2H2_sf"/>
</dbReference>
<reference evidence="7" key="2">
    <citation type="submission" date="2010-07" db="EMBL/GenBank/DDBJ databases">
        <authorList>
            <consortium name="The Broad Institute Genome Sequencing Platform"/>
            <consortium name="Broad Institute Genome Sequencing Center for Infectious Disease"/>
            <person name="Ma L.-J."/>
            <person name="Dead R."/>
            <person name="Young S."/>
            <person name="Zeng Q."/>
            <person name="Koehrsen M."/>
            <person name="Alvarado L."/>
            <person name="Berlin A."/>
            <person name="Chapman S.B."/>
            <person name="Chen Z."/>
            <person name="Freedman E."/>
            <person name="Gellesch M."/>
            <person name="Goldberg J."/>
            <person name="Griggs A."/>
            <person name="Gujja S."/>
            <person name="Heilman E.R."/>
            <person name="Heiman D."/>
            <person name="Hepburn T."/>
            <person name="Howarth C."/>
            <person name="Jen D."/>
            <person name="Larson L."/>
            <person name="Mehta T."/>
            <person name="Neiman D."/>
            <person name="Pearson M."/>
            <person name="Roberts A."/>
            <person name="Saif S."/>
            <person name="Shea T."/>
            <person name="Shenoy N."/>
            <person name="Sisk P."/>
            <person name="Stolte C."/>
            <person name="Sykes S."/>
            <person name="Walk T."/>
            <person name="White J."/>
            <person name="Yandava C."/>
            <person name="Haas B."/>
            <person name="Nusbaum C."/>
            <person name="Birren B."/>
        </authorList>
    </citation>
    <scope>NUCLEOTIDE SEQUENCE</scope>
    <source>
        <strain evidence="7">R3-111a-1</strain>
    </source>
</reference>
<feature type="domain" description="C2H2-type" evidence="6">
    <location>
        <begin position="309"/>
        <end position="334"/>
    </location>
</feature>
<feature type="region of interest" description="Disordered" evidence="5">
    <location>
        <begin position="74"/>
        <end position="112"/>
    </location>
</feature>
<dbReference type="Pfam" id="PF00096">
    <property type="entry name" value="zf-C2H2"/>
    <property type="match status" value="3"/>
</dbReference>
<feature type="region of interest" description="Disordered" evidence="5">
    <location>
        <begin position="371"/>
        <end position="476"/>
    </location>
</feature>
<evidence type="ECO:0000259" key="6">
    <source>
        <dbReference type="PROSITE" id="PS50157"/>
    </source>
</evidence>
<dbReference type="Proteomes" id="UP000006039">
    <property type="component" value="Unassembled WGS sequence"/>
</dbReference>
<evidence type="ECO:0000313" key="9">
    <source>
        <dbReference type="Proteomes" id="UP000006039"/>
    </source>
</evidence>
<dbReference type="SMART" id="SM00355">
    <property type="entry name" value="ZnF_C2H2"/>
    <property type="match status" value="4"/>
</dbReference>
<feature type="compositionally biased region" description="Low complexity" evidence="5">
    <location>
        <begin position="393"/>
        <end position="404"/>
    </location>
</feature>
<keyword evidence="9" id="KW-1185">Reference proteome</keyword>
<dbReference type="RefSeq" id="XP_009224089.1">
    <property type="nucleotide sequence ID" value="XM_009225825.1"/>
</dbReference>
<gene>
    <name evidence="8" type="primary">20348449</name>
    <name evidence="7" type="ORF">GGTG_07991</name>
</gene>
<evidence type="ECO:0000256" key="4">
    <source>
        <dbReference type="PROSITE-ProRule" id="PRU00042"/>
    </source>
</evidence>
<feature type="compositionally biased region" description="Polar residues" evidence="5">
    <location>
        <begin position="405"/>
        <end position="417"/>
    </location>
</feature>
<name>J3P3A3_GAET3</name>
<accession>J3P3A3</accession>
<dbReference type="EnsemblFungi" id="EJT74145">
    <property type="protein sequence ID" value="EJT74145"/>
    <property type="gene ID" value="GGTG_07991"/>
</dbReference>
<dbReference type="AlphaFoldDB" id="J3P3A3"/>
<dbReference type="OrthoDB" id="427030at2759"/>
<dbReference type="GO" id="GO:0000981">
    <property type="term" value="F:DNA-binding transcription factor activity, RNA polymerase II-specific"/>
    <property type="evidence" value="ECO:0007669"/>
    <property type="project" value="TreeGrafter"/>
</dbReference>
<dbReference type="GO" id="GO:0008270">
    <property type="term" value="F:zinc ion binding"/>
    <property type="evidence" value="ECO:0007669"/>
    <property type="project" value="UniProtKB-KW"/>
</dbReference>
<dbReference type="GO" id="GO:0000978">
    <property type="term" value="F:RNA polymerase II cis-regulatory region sequence-specific DNA binding"/>
    <property type="evidence" value="ECO:0007669"/>
    <property type="project" value="TreeGrafter"/>
</dbReference>
<keyword evidence="3" id="KW-0862">Zinc</keyword>
<dbReference type="InterPro" id="IPR013087">
    <property type="entry name" value="Znf_C2H2_type"/>
</dbReference>
<evidence type="ECO:0000256" key="1">
    <source>
        <dbReference type="ARBA" id="ARBA00022723"/>
    </source>
</evidence>
<evidence type="ECO:0000256" key="3">
    <source>
        <dbReference type="ARBA" id="ARBA00022833"/>
    </source>
</evidence>
<evidence type="ECO:0000313" key="8">
    <source>
        <dbReference type="EnsemblFungi" id="EJT74145"/>
    </source>
</evidence>
<dbReference type="PROSITE" id="PS00028">
    <property type="entry name" value="ZINC_FINGER_C2H2_1"/>
    <property type="match status" value="4"/>
</dbReference>
<keyword evidence="1" id="KW-0479">Metal-binding</keyword>
<proteinExistence type="predicted"/>
<reference evidence="7" key="3">
    <citation type="submission" date="2010-09" db="EMBL/GenBank/DDBJ databases">
        <title>Annotation of Gaeumannomyces graminis var. tritici R3-111a-1.</title>
        <authorList>
            <consortium name="The Broad Institute Genome Sequencing Platform"/>
            <person name="Ma L.-J."/>
            <person name="Dead R."/>
            <person name="Young S.K."/>
            <person name="Zeng Q."/>
            <person name="Gargeya S."/>
            <person name="Fitzgerald M."/>
            <person name="Haas B."/>
            <person name="Abouelleil A."/>
            <person name="Alvarado L."/>
            <person name="Arachchi H.M."/>
            <person name="Berlin A."/>
            <person name="Brown A."/>
            <person name="Chapman S.B."/>
            <person name="Chen Z."/>
            <person name="Dunbar C."/>
            <person name="Freedman E."/>
            <person name="Gearin G."/>
            <person name="Gellesch M."/>
            <person name="Goldberg J."/>
            <person name="Griggs A."/>
            <person name="Gujja S."/>
            <person name="Heiman D."/>
            <person name="Howarth C."/>
            <person name="Larson L."/>
            <person name="Lui A."/>
            <person name="MacDonald P.J.P."/>
            <person name="Mehta T."/>
            <person name="Montmayeur A."/>
            <person name="Murphy C."/>
            <person name="Neiman D."/>
            <person name="Pearson M."/>
            <person name="Priest M."/>
            <person name="Roberts A."/>
            <person name="Saif S."/>
            <person name="Shea T."/>
            <person name="Shenoy N."/>
            <person name="Sisk P."/>
            <person name="Stolte C."/>
            <person name="Sykes S."/>
            <person name="Yandava C."/>
            <person name="Wortman J."/>
            <person name="Nusbaum C."/>
            <person name="Birren B."/>
        </authorList>
    </citation>
    <scope>NUCLEOTIDE SEQUENCE</scope>
    <source>
        <strain evidence="7">R3-111a-1</strain>
    </source>
</reference>
<dbReference type="HOGENOM" id="CLU_028814_0_2_1"/>
<feature type="domain" description="C2H2-type" evidence="6">
    <location>
        <begin position="281"/>
        <end position="308"/>
    </location>
</feature>
<organism evidence="7">
    <name type="scientific">Gaeumannomyces tritici (strain R3-111a-1)</name>
    <name type="common">Wheat and barley take-all root rot fungus</name>
    <name type="synonym">Gaeumannomyces graminis var. tritici</name>
    <dbReference type="NCBI Taxonomy" id="644352"/>
    <lineage>
        <taxon>Eukaryota</taxon>
        <taxon>Fungi</taxon>
        <taxon>Dikarya</taxon>
        <taxon>Ascomycota</taxon>
        <taxon>Pezizomycotina</taxon>
        <taxon>Sordariomycetes</taxon>
        <taxon>Sordariomycetidae</taxon>
        <taxon>Magnaporthales</taxon>
        <taxon>Magnaporthaceae</taxon>
        <taxon>Gaeumannomyces</taxon>
    </lineage>
</organism>
<dbReference type="SUPFAM" id="SSF57667">
    <property type="entry name" value="beta-beta-alpha zinc fingers"/>
    <property type="match status" value="2"/>
</dbReference>
<evidence type="ECO:0000256" key="2">
    <source>
        <dbReference type="ARBA" id="ARBA00022771"/>
    </source>
</evidence>
<protein>
    <recommendedName>
        <fullName evidence="6">C2H2-type domain-containing protein</fullName>
    </recommendedName>
</protein>
<evidence type="ECO:0000256" key="5">
    <source>
        <dbReference type="SAM" id="MobiDB-lite"/>
    </source>
</evidence>
<dbReference type="FunFam" id="3.30.160.60:FF:000446">
    <property type="entry name" value="Zinc finger protein"/>
    <property type="match status" value="1"/>
</dbReference>
<dbReference type="EMBL" id="GL385398">
    <property type="protein sequence ID" value="EJT74145.1"/>
    <property type="molecule type" value="Genomic_DNA"/>
</dbReference>
<dbReference type="VEuPathDB" id="FungiDB:GGTG_07991"/>
<reference evidence="9" key="1">
    <citation type="submission" date="2010-07" db="EMBL/GenBank/DDBJ databases">
        <title>The genome sequence of Gaeumannomyces graminis var. tritici strain R3-111a-1.</title>
        <authorList>
            <consortium name="The Broad Institute Genome Sequencing Platform"/>
            <person name="Ma L.-J."/>
            <person name="Dead R."/>
            <person name="Young S."/>
            <person name="Zeng Q."/>
            <person name="Koehrsen M."/>
            <person name="Alvarado L."/>
            <person name="Berlin A."/>
            <person name="Chapman S.B."/>
            <person name="Chen Z."/>
            <person name="Freedman E."/>
            <person name="Gellesch M."/>
            <person name="Goldberg J."/>
            <person name="Griggs A."/>
            <person name="Gujja S."/>
            <person name="Heilman E.R."/>
            <person name="Heiman D."/>
            <person name="Hepburn T."/>
            <person name="Howarth C."/>
            <person name="Jen D."/>
            <person name="Larson L."/>
            <person name="Mehta T."/>
            <person name="Neiman D."/>
            <person name="Pearson M."/>
            <person name="Roberts A."/>
            <person name="Saif S."/>
            <person name="Shea T."/>
            <person name="Shenoy N."/>
            <person name="Sisk P."/>
            <person name="Stolte C."/>
            <person name="Sykes S."/>
            <person name="Walk T."/>
            <person name="White J."/>
            <person name="Yandava C."/>
            <person name="Haas B."/>
            <person name="Nusbaum C."/>
            <person name="Birren B."/>
        </authorList>
    </citation>
    <scope>NUCLEOTIDE SEQUENCE [LARGE SCALE GENOMIC DNA]</scope>
    <source>
        <strain evidence="9">R3-111a-1</strain>
    </source>
</reference>
<reference evidence="8" key="5">
    <citation type="submission" date="2018-04" db="UniProtKB">
        <authorList>
            <consortium name="EnsemblFungi"/>
        </authorList>
    </citation>
    <scope>IDENTIFICATION</scope>
    <source>
        <strain evidence="8">R3-111a-1</strain>
    </source>
</reference>
<feature type="domain" description="C2H2-type" evidence="6">
    <location>
        <begin position="221"/>
        <end position="250"/>
    </location>
</feature>